<gene>
    <name evidence="6" type="ORF">GJR95_05755</name>
</gene>
<dbReference type="KEGG" id="senf:GJR95_05755"/>
<dbReference type="InterPro" id="IPR000700">
    <property type="entry name" value="PAS-assoc_C"/>
</dbReference>
<dbReference type="PANTHER" id="PTHR47429:SF2">
    <property type="entry name" value="PROTEIN TWIN LOV 1"/>
    <property type="match status" value="1"/>
</dbReference>
<dbReference type="PANTHER" id="PTHR47429">
    <property type="entry name" value="PROTEIN TWIN LOV 1"/>
    <property type="match status" value="1"/>
</dbReference>
<feature type="domain" description="PAS" evidence="4">
    <location>
        <begin position="70"/>
        <end position="125"/>
    </location>
</feature>
<evidence type="ECO:0000256" key="2">
    <source>
        <dbReference type="ARBA" id="ARBA00022643"/>
    </source>
</evidence>
<organism evidence="6 7">
    <name type="scientific">Spirosoma endbachense</name>
    <dbReference type="NCBI Taxonomy" id="2666025"/>
    <lineage>
        <taxon>Bacteria</taxon>
        <taxon>Pseudomonadati</taxon>
        <taxon>Bacteroidota</taxon>
        <taxon>Cytophagia</taxon>
        <taxon>Cytophagales</taxon>
        <taxon>Cytophagaceae</taxon>
        <taxon>Spirosoma</taxon>
    </lineage>
</organism>
<dbReference type="PROSITE" id="PS50113">
    <property type="entry name" value="PAC"/>
    <property type="match status" value="1"/>
</dbReference>
<keyword evidence="1" id="KW-0285">Flavoprotein</keyword>
<dbReference type="EMBL" id="CP045997">
    <property type="protein sequence ID" value="QHV94549.1"/>
    <property type="molecule type" value="Genomic_DNA"/>
</dbReference>
<dbReference type="InterPro" id="IPR035965">
    <property type="entry name" value="PAS-like_dom_sf"/>
</dbReference>
<proteinExistence type="predicted"/>
<protein>
    <submittedName>
        <fullName evidence="6">PAS domain-containing protein</fullName>
    </submittedName>
</protein>
<evidence type="ECO:0000313" key="6">
    <source>
        <dbReference type="EMBL" id="QHV94549.1"/>
    </source>
</evidence>
<evidence type="ECO:0000256" key="1">
    <source>
        <dbReference type="ARBA" id="ARBA00022630"/>
    </source>
</evidence>
<dbReference type="PROSITE" id="PS50112">
    <property type="entry name" value="PAS"/>
    <property type="match status" value="1"/>
</dbReference>
<sequence length="171" mass="19615">MSFNYYPSYQKSAPFYPSVAYEITLLERAQHLAKRKQEAHFCQLNHTFKWAIDRQQQAAYLKSMQLGFTLILTDVSNRILWTSHNILSMTGYGSQEVIGQTPKLLQGPDTDPLVTRHIGNSIRQAQAVQVDLVNYRKNGQAYMCRLAIEPLHNKDGKLTHFLAEVKEETNS</sequence>
<name>A0A6P1VSF0_9BACT</name>
<evidence type="ECO:0000259" key="4">
    <source>
        <dbReference type="PROSITE" id="PS50112"/>
    </source>
</evidence>
<keyword evidence="2" id="KW-0288">FMN</keyword>
<dbReference type="Pfam" id="PF13426">
    <property type="entry name" value="PAS_9"/>
    <property type="match status" value="1"/>
</dbReference>
<accession>A0A6P1VSF0</accession>
<dbReference type="Gene3D" id="3.30.450.20">
    <property type="entry name" value="PAS domain"/>
    <property type="match status" value="1"/>
</dbReference>
<dbReference type="Proteomes" id="UP000464577">
    <property type="component" value="Chromosome"/>
</dbReference>
<dbReference type="AlphaFoldDB" id="A0A6P1VSF0"/>
<reference evidence="6 7" key="1">
    <citation type="submission" date="2019-11" db="EMBL/GenBank/DDBJ databases">
        <title>Spirosoma endbachense sp. nov., isolated from a natural salt meadow.</title>
        <authorList>
            <person name="Rojas J."/>
            <person name="Ambika Manirajan B."/>
            <person name="Ratering S."/>
            <person name="Suarez C."/>
            <person name="Geissler-Plaum R."/>
            <person name="Schnell S."/>
        </authorList>
    </citation>
    <scope>NUCLEOTIDE SEQUENCE [LARGE SCALE GENOMIC DNA]</scope>
    <source>
        <strain evidence="6 7">I-24</strain>
    </source>
</reference>
<keyword evidence="3" id="KW-0157">Chromophore</keyword>
<dbReference type="RefSeq" id="WP_162384968.1">
    <property type="nucleotide sequence ID" value="NZ_CP045997.1"/>
</dbReference>
<evidence type="ECO:0000259" key="5">
    <source>
        <dbReference type="PROSITE" id="PS50113"/>
    </source>
</evidence>
<dbReference type="SUPFAM" id="SSF55785">
    <property type="entry name" value="PYP-like sensor domain (PAS domain)"/>
    <property type="match status" value="1"/>
</dbReference>
<evidence type="ECO:0000313" key="7">
    <source>
        <dbReference type="Proteomes" id="UP000464577"/>
    </source>
</evidence>
<keyword evidence="7" id="KW-1185">Reference proteome</keyword>
<dbReference type="CDD" id="cd00130">
    <property type="entry name" value="PAS"/>
    <property type="match status" value="1"/>
</dbReference>
<dbReference type="InterPro" id="IPR000014">
    <property type="entry name" value="PAS"/>
</dbReference>
<feature type="domain" description="PAC" evidence="5">
    <location>
        <begin position="126"/>
        <end position="171"/>
    </location>
</feature>
<dbReference type="NCBIfam" id="TIGR00229">
    <property type="entry name" value="sensory_box"/>
    <property type="match status" value="1"/>
</dbReference>
<evidence type="ECO:0000256" key="3">
    <source>
        <dbReference type="ARBA" id="ARBA00022991"/>
    </source>
</evidence>